<evidence type="ECO:0000256" key="1">
    <source>
        <dbReference type="ARBA" id="ARBA00001311"/>
    </source>
</evidence>
<dbReference type="GO" id="GO:0004040">
    <property type="term" value="F:amidase activity"/>
    <property type="evidence" value="ECO:0007669"/>
    <property type="project" value="UniProtKB-EC"/>
</dbReference>
<dbReference type="PANTHER" id="PTHR46072:SF4">
    <property type="entry name" value="AMIDASE C550.07-RELATED"/>
    <property type="match status" value="1"/>
</dbReference>
<evidence type="ECO:0000256" key="3">
    <source>
        <dbReference type="ARBA" id="ARBA00012922"/>
    </source>
</evidence>
<dbReference type="EMBL" id="JAODAN010000012">
    <property type="protein sequence ID" value="KAK1921033.1"/>
    <property type="molecule type" value="Genomic_DNA"/>
</dbReference>
<feature type="active site" description="Charge relay system" evidence="5">
    <location>
        <position position="136"/>
    </location>
</feature>
<comment type="caution">
    <text evidence="8">The sequence shown here is derived from an EMBL/GenBank/DDBJ whole genome shotgun (WGS) entry which is preliminary data.</text>
</comment>
<name>A0AAD9CV99_PAPLA</name>
<dbReference type="PANTHER" id="PTHR46072">
    <property type="entry name" value="AMIDASE-RELATED-RELATED"/>
    <property type="match status" value="1"/>
</dbReference>
<dbReference type="PIRSF" id="PIRSF001221">
    <property type="entry name" value="Amidase_fungi"/>
    <property type="match status" value="1"/>
</dbReference>
<evidence type="ECO:0000259" key="7">
    <source>
        <dbReference type="Pfam" id="PF01425"/>
    </source>
</evidence>
<evidence type="ECO:0000256" key="4">
    <source>
        <dbReference type="ARBA" id="ARBA00022801"/>
    </source>
</evidence>
<comment type="similarity">
    <text evidence="2">Belongs to the amidase family.</text>
</comment>
<keyword evidence="4" id="KW-0378">Hydrolase</keyword>
<feature type="binding site" evidence="6">
    <location>
        <position position="217"/>
    </location>
    <ligand>
        <name>substrate</name>
    </ligand>
</feature>
<feature type="active site" description="Charge relay system" evidence="5">
    <location>
        <position position="217"/>
    </location>
</feature>
<dbReference type="InterPro" id="IPR036928">
    <property type="entry name" value="AS_sf"/>
</dbReference>
<proteinExistence type="inferred from homology"/>
<protein>
    <recommendedName>
        <fullName evidence="3">amidase</fullName>
        <ecNumber evidence="3">3.5.1.4</ecNumber>
    </recommendedName>
</protein>
<dbReference type="EC" id="3.5.1.4" evidence="3"/>
<keyword evidence="9" id="KW-1185">Reference proteome</keyword>
<reference evidence="8" key="1">
    <citation type="submission" date="2023-02" db="EMBL/GenBank/DDBJ databases">
        <title>Identification and recombinant expression of a fungal hydrolase from Papiliotrema laurentii that hydrolyzes apple cutin and clears colloidal polyester polyurethane.</title>
        <authorList>
            <consortium name="DOE Joint Genome Institute"/>
            <person name="Roman V.A."/>
            <person name="Bojanowski C."/>
            <person name="Crable B.R."/>
            <person name="Wagner D.N."/>
            <person name="Hung C.S."/>
            <person name="Nadeau L.J."/>
            <person name="Schratz L."/>
            <person name="Haridas S."/>
            <person name="Pangilinan J."/>
            <person name="Lipzen A."/>
            <person name="Na H."/>
            <person name="Yan M."/>
            <person name="Ng V."/>
            <person name="Grigoriev I.V."/>
            <person name="Spatafora J.W."/>
            <person name="Barlow D."/>
            <person name="Biffinger J."/>
            <person name="Kelley-Loughnane N."/>
            <person name="Varaljay V.A."/>
            <person name="Crookes-Goodson W.J."/>
        </authorList>
    </citation>
    <scope>NUCLEOTIDE SEQUENCE</scope>
    <source>
        <strain evidence="8">5307AH</strain>
    </source>
</reference>
<accession>A0AAD9CV99</accession>
<evidence type="ECO:0000256" key="5">
    <source>
        <dbReference type="PIRSR" id="PIRSR001221-1"/>
    </source>
</evidence>
<dbReference type="PROSITE" id="PS00571">
    <property type="entry name" value="AMIDASES"/>
    <property type="match status" value="1"/>
</dbReference>
<dbReference type="Pfam" id="PF01425">
    <property type="entry name" value="Amidase"/>
    <property type="match status" value="1"/>
</dbReference>
<dbReference type="Proteomes" id="UP001182556">
    <property type="component" value="Unassembled WGS sequence"/>
</dbReference>
<dbReference type="Gene3D" id="3.90.1300.10">
    <property type="entry name" value="Amidase signature (AS) domain"/>
    <property type="match status" value="1"/>
</dbReference>
<comment type="catalytic activity">
    <reaction evidence="1">
        <text>a monocarboxylic acid amide + H2O = a monocarboxylate + NH4(+)</text>
        <dbReference type="Rhea" id="RHEA:12020"/>
        <dbReference type="ChEBI" id="CHEBI:15377"/>
        <dbReference type="ChEBI" id="CHEBI:28938"/>
        <dbReference type="ChEBI" id="CHEBI:35757"/>
        <dbReference type="ChEBI" id="CHEBI:83628"/>
        <dbReference type="EC" id="3.5.1.4"/>
    </reaction>
</comment>
<evidence type="ECO:0000313" key="8">
    <source>
        <dbReference type="EMBL" id="KAK1921033.1"/>
    </source>
</evidence>
<sequence length="547" mass="59146">MSPIAVPSSYEELRAVAIDARDAAIPPEYRLPKTLYPLPKNVSGVLESSQILDDTELKIVDLTATQLRDAIAQRRYTAVQVAKAYCKAAAVAQQVTNCTTDLFQAEALERASWLDAELERTGKVVGPLHGVPVSIKDHIDIKGHDSPSGFLSLRGRLIASEDAQLVALLRGAGAVFYVRWWLTAETTNPQSLMHLETSCYLGSTVNPFNTDLTAGGSSGGEGALIGMKGSCLGIGTDIGGSIRSPAAACGIYGFKPSIRRLPMVGCQMPVGPAGYEGILCTHGPMGRSIEDLELYMKLVADSKPWLRDPDLHVKPWRPSELGQRKIRIGIMQTDGVVTPVAPIQRALSAAVEKLNQSSDFEVVPYQPILGKEAWEIISKLYWPDKGKMVFDHIAKSGEPVLPLTEWIISHSKDNTGTLEESLAMVDRRDQFRAAVAAHWQKSGIDVLLTPVGPTPAPKLETAKYWNYTSFWNLANYPAAIFPTGLTVDPKVDGGVYEANNADEAWIKETFSADGSVGAPLSLQLVGYIGHEEDTLAAAKKVVQCLAG</sequence>
<evidence type="ECO:0000256" key="2">
    <source>
        <dbReference type="ARBA" id="ARBA00009199"/>
    </source>
</evidence>
<gene>
    <name evidence="8" type="ORF">DB88DRAFT_519918</name>
</gene>
<feature type="domain" description="Amidase" evidence="7">
    <location>
        <begin position="81"/>
        <end position="535"/>
    </location>
</feature>
<feature type="binding site" evidence="6">
    <location>
        <begin position="238"/>
        <end position="241"/>
    </location>
    <ligand>
        <name>substrate</name>
    </ligand>
</feature>
<feature type="binding site" evidence="6">
    <location>
        <position position="192"/>
    </location>
    <ligand>
        <name>substrate</name>
    </ligand>
</feature>
<evidence type="ECO:0000313" key="9">
    <source>
        <dbReference type="Proteomes" id="UP001182556"/>
    </source>
</evidence>
<organism evidence="8 9">
    <name type="scientific">Papiliotrema laurentii</name>
    <name type="common">Cryptococcus laurentii</name>
    <dbReference type="NCBI Taxonomy" id="5418"/>
    <lineage>
        <taxon>Eukaryota</taxon>
        <taxon>Fungi</taxon>
        <taxon>Dikarya</taxon>
        <taxon>Basidiomycota</taxon>
        <taxon>Agaricomycotina</taxon>
        <taxon>Tremellomycetes</taxon>
        <taxon>Tremellales</taxon>
        <taxon>Rhynchogastremaceae</taxon>
        <taxon>Papiliotrema</taxon>
    </lineage>
</organism>
<dbReference type="AlphaFoldDB" id="A0AAD9CV99"/>
<evidence type="ECO:0000256" key="6">
    <source>
        <dbReference type="PIRSR" id="PIRSR001221-2"/>
    </source>
</evidence>
<feature type="active site" description="Acyl-ester intermediate" evidence="5">
    <location>
        <position position="241"/>
    </location>
</feature>
<dbReference type="InterPro" id="IPR020556">
    <property type="entry name" value="Amidase_CS"/>
</dbReference>
<dbReference type="InterPro" id="IPR023631">
    <property type="entry name" value="Amidase_dom"/>
</dbReference>
<dbReference type="SUPFAM" id="SSF75304">
    <property type="entry name" value="Amidase signature (AS) enzymes"/>
    <property type="match status" value="1"/>
</dbReference>